<keyword evidence="2" id="KW-1185">Reference proteome</keyword>
<dbReference type="EMBL" id="JBFOLJ010000003">
    <property type="protein sequence ID" value="KAL2549080.1"/>
    <property type="molecule type" value="Genomic_DNA"/>
</dbReference>
<evidence type="ECO:0000313" key="2">
    <source>
        <dbReference type="Proteomes" id="UP001604277"/>
    </source>
</evidence>
<gene>
    <name evidence="1" type="ORF">Fot_10610</name>
</gene>
<comment type="caution">
    <text evidence="1">The sequence shown here is derived from an EMBL/GenBank/DDBJ whole genome shotgun (WGS) entry which is preliminary data.</text>
</comment>
<dbReference type="AlphaFoldDB" id="A0ABD1WL16"/>
<protein>
    <submittedName>
        <fullName evidence="1">Uncharacterized protein</fullName>
    </submittedName>
</protein>
<organism evidence="1 2">
    <name type="scientific">Forsythia ovata</name>
    <dbReference type="NCBI Taxonomy" id="205694"/>
    <lineage>
        <taxon>Eukaryota</taxon>
        <taxon>Viridiplantae</taxon>
        <taxon>Streptophyta</taxon>
        <taxon>Embryophyta</taxon>
        <taxon>Tracheophyta</taxon>
        <taxon>Spermatophyta</taxon>
        <taxon>Magnoliopsida</taxon>
        <taxon>eudicotyledons</taxon>
        <taxon>Gunneridae</taxon>
        <taxon>Pentapetalae</taxon>
        <taxon>asterids</taxon>
        <taxon>lamiids</taxon>
        <taxon>Lamiales</taxon>
        <taxon>Oleaceae</taxon>
        <taxon>Forsythieae</taxon>
        <taxon>Forsythia</taxon>
    </lineage>
</organism>
<name>A0ABD1WL16_9LAMI</name>
<sequence>MRKALWTKCEGRDGVVSLVVPTVLSKGYKDPLQAEAQELDQIVRVLESYFRNIFSINPTREKIEVRTVGVSTRILEEDNAELDWPFARDDVELTMKQMGPMKAPWLDGLHSYDVEILFEETW</sequence>
<reference evidence="2" key="1">
    <citation type="submission" date="2024-07" db="EMBL/GenBank/DDBJ databases">
        <title>Two chromosome-level genome assemblies of Korean endemic species Abeliophyllum distichum and Forsythia ovata (Oleaceae).</title>
        <authorList>
            <person name="Jang H."/>
        </authorList>
    </citation>
    <scope>NUCLEOTIDE SEQUENCE [LARGE SCALE GENOMIC DNA]</scope>
</reference>
<dbReference type="Proteomes" id="UP001604277">
    <property type="component" value="Unassembled WGS sequence"/>
</dbReference>
<proteinExistence type="predicted"/>
<accession>A0ABD1WL16</accession>
<evidence type="ECO:0000313" key="1">
    <source>
        <dbReference type="EMBL" id="KAL2549080.1"/>
    </source>
</evidence>